<dbReference type="RefSeq" id="WP_168571543.1">
    <property type="nucleotide sequence ID" value="NZ_CP051167.1"/>
</dbReference>
<feature type="signal peptide" evidence="1">
    <location>
        <begin position="1"/>
        <end position="27"/>
    </location>
</feature>
<name>A0A6H1U4U8_9CYAN</name>
<keyword evidence="1" id="KW-0732">Signal</keyword>
<sequence length="213" mass="23876">MSPRFQRLGLLTSVLAIALANPTPARSTPVRSSMAPSVASLSSLFAQGEWQQFTSPDRRFSILMPGIPEEENRSGNNGTSRMFMLEKENGNVAYGVGYIEFPNVPDSLTPVQIDQLLDAARDGGVGNVENGRLRQERRISLQNNPGKEFEVQSTQGIVKTRIYWVEPRLYVILVASSSDRTFPRDADRFLNSFNLERNQAFNPGFKLSFNRNF</sequence>
<evidence type="ECO:0000256" key="1">
    <source>
        <dbReference type="SAM" id="SignalP"/>
    </source>
</evidence>
<evidence type="ECO:0000313" key="2">
    <source>
        <dbReference type="EMBL" id="QIZ73397.1"/>
    </source>
</evidence>
<reference evidence="2 3" key="1">
    <citation type="submission" date="2020-04" db="EMBL/GenBank/DDBJ databases">
        <authorList>
            <person name="Basu S."/>
            <person name="Maruthanayagam V."/>
            <person name="Chakraborty S."/>
            <person name="Pramanik A."/>
            <person name="Mukherjee J."/>
            <person name="Brink B."/>
        </authorList>
    </citation>
    <scope>NUCLEOTIDE SEQUENCE [LARGE SCALE GENOMIC DNA]</scope>
    <source>
        <strain evidence="2 3">AP17</strain>
    </source>
</reference>
<keyword evidence="3" id="KW-1185">Reference proteome</keyword>
<dbReference type="AlphaFoldDB" id="A0A6H1U4U8"/>
<evidence type="ECO:0000313" key="3">
    <source>
        <dbReference type="Proteomes" id="UP000500857"/>
    </source>
</evidence>
<gene>
    <name evidence="2" type="ORF">HCG48_24645</name>
</gene>
<dbReference type="EMBL" id="CP051167">
    <property type="protein sequence ID" value="QIZ73397.1"/>
    <property type="molecule type" value="Genomic_DNA"/>
</dbReference>
<accession>A0A6H1U4U8</accession>
<organism evidence="2 3">
    <name type="scientific">Oxynema aestuarii AP17</name>
    <dbReference type="NCBI Taxonomy" id="2064643"/>
    <lineage>
        <taxon>Bacteria</taxon>
        <taxon>Bacillati</taxon>
        <taxon>Cyanobacteriota</taxon>
        <taxon>Cyanophyceae</taxon>
        <taxon>Oscillatoriophycideae</taxon>
        <taxon>Oscillatoriales</taxon>
        <taxon>Oscillatoriaceae</taxon>
        <taxon>Oxynema</taxon>
        <taxon>Oxynema aestuarii</taxon>
    </lineage>
</organism>
<dbReference type="Proteomes" id="UP000500857">
    <property type="component" value="Chromosome"/>
</dbReference>
<protein>
    <submittedName>
        <fullName evidence="2">Uncharacterized protein</fullName>
    </submittedName>
</protein>
<dbReference type="KEGG" id="oxy:HCG48_24645"/>
<proteinExistence type="predicted"/>
<feature type="chain" id="PRO_5026125181" evidence="1">
    <location>
        <begin position="28"/>
        <end position="213"/>
    </location>
</feature>